<accession>A0ABD5W0G7</accession>
<sequence length="297" mass="34116">MQQKYENFDEREMGDGTYLVGDPVEPHEEPIRIDTGWFDGEPGEKRDWEYIVGEIVASDLQEGLQLQEGGEGTIYRDQAVENILDADFDSDKSIVNRDQATAIVDYFLEEGALTATDGELVVLHDPTELTGESSRFDSQEREYHVLSWAAAIDTCIDYMQDTLDTFEEARERLKEETSDVKESDVSEVEKEVARVGQELKNLGPGAQVPDPSELSADQKERYETLKEDFAYYKSLYEVKQEQLVTAEKGIEKLRRNIKRLRGPRMSTSRKLARCARLRSNSRCSRVRISTWHRTWRG</sequence>
<proteinExistence type="predicted"/>
<dbReference type="RefSeq" id="WP_382185419.1">
    <property type="nucleotide sequence ID" value="NZ_JBHSZI010000001.1"/>
</dbReference>
<dbReference type="EMBL" id="JBHSZI010000001">
    <property type="protein sequence ID" value="MFC7058512.1"/>
    <property type="molecule type" value="Genomic_DNA"/>
</dbReference>
<name>A0ABD5W0G7_9EURY</name>
<feature type="region of interest" description="Disordered" evidence="2">
    <location>
        <begin position="1"/>
        <end position="35"/>
    </location>
</feature>
<feature type="coiled-coil region" evidence="1">
    <location>
        <begin position="156"/>
        <end position="183"/>
    </location>
</feature>
<protein>
    <submittedName>
        <fullName evidence="3">Uncharacterized protein</fullName>
    </submittedName>
</protein>
<comment type="caution">
    <text evidence="3">The sequence shown here is derived from an EMBL/GenBank/DDBJ whole genome shotgun (WGS) entry which is preliminary data.</text>
</comment>
<keyword evidence="1" id="KW-0175">Coiled coil</keyword>
<evidence type="ECO:0000256" key="1">
    <source>
        <dbReference type="SAM" id="Coils"/>
    </source>
</evidence>
<keyword evidence="4" id="KW-1185">Reference proteome</keyword>
<feature type="compositionally biased region" description="Basic and acidic residues" evidence="2">
    <location>
        <begin position="1"/>
        <end position="14"/>
    </location>
</feature>
<organism evidence="3 4">
    <name type="scientific">Halovenus salina</name>
    <dbReference type="NCBI Taxonomy" id="1510225"/>
    <lineage>
        <taxon>Archaea</taxon>
        <taxon>Methanobacteriati</taxon>
        <taxon>Methanobacteriota</taxon>
        <taxon>Stenosarchaea group</taxon>
        <taxon>Halobacteria</taxon>
        <taxon>Halobacteriales</taxon>
        <taxon>Haloarculaceae</taxon>
        <taxon>Halovenus</taxon>
    </lineage>
</organism>
<reference evidence="3 4" key="1">
    <citation type="journal article" date="2019" name="Int. J. Syst. Evol. Microbiol.">
        <title>The Global Catalogue of Microorganisms (GCM) 10K type strain sequencing project: providing services to taxonomists for standard genome sequencing and annotation.</title>
        <authorList>
            <consortium name="The Broad Institute Genomics Platform"/>
            <consortium name="The Broad Institute Genome Sequencing Center for Infectious Disease"/>
            <person name="Wu L."/>
            <person name="Ma J."/>
        </authorList>
    </citation>
    <scope>NUCLEOTIDE SEQUENCE [LARGE SCALE GENOMIC DNA]</scope>
    <source>
        <strain evidence="3 4">JCM 30072</strain>
    </source>
</reference>
<dbReference type="AlphaFoldDB" id="A0ABD5W0G7"/>
<gene>
    <name evidence="3" type="ORF">ACFQQG_10410</name>
</gene>
<evidence type="ECO:0000313" key="4">
    <source>
        <dbReference type="Proteomes" id="UP001596445"/>
    </source>
</evidence>
<evidence type="ECO:0000313" key="3">
    <source>
        <dbReference type="EMBL" id="MFC7058512.1"/>
    </source>
</evidence>
<evidence type="ECO:0000256" key="2">
    <source>
        <dbReference type="SAM" id="MobiDB-lite"/>
    </source>
</evidence>
<dbReference type="Proteomes" id="UP001596445">
    <property type="component" value="Unassembled WGS sequence"/>
</dbReference>